<feature type="compositionally biased region" description="Polar residues" evidence="24">
    <location>
        <begin position="1"/>
        <end position="10"/>
    </location>
</feature>
<keyword evidence="12" id="KW-0547">Nucleotide-binding</keyword>
<dbReference type="InterPro" id="IPR004305">
    <property type="entry name" value="Thiaminase-2/PQQC"/>
</dbReference>
<dbReference type="CDD" id="cd01169">
    <property type="entry name" value="HMPP_kinase"/>
    <property type="match status" value="1"/>
</dbReference>
<evidence type="ECO:0000256" key="17">
    <source>
        <dbReference type="ARBA" id="ARBA00047334"/>
    </source>
</evidence>
<dbReference type="GO" id="GO:0009229">
    <property type="term" value="P:thiamine diphosphate biosynthetic process"/>
    <property type="evidence" value="ECO:0007669"/>
    <property type="project" value="UniProtKB-UniPathway"/>
</dbReference>
<dbReference type="RefSeq" id="WP_084560564.1">
    <property type="nucleotide sequence ID" value="NZ_CP046976.1"/>
</dbReference>
<evidence type="ECO:0000256" key="14">
    <source>
        <dbReference type="ARBA" id="ARBA00022840"/>
    </source>
</evidence>
<comment type="pathway">
    <text evidence="7">Cofactor biosynthesis; thiamine diphosphate biosynthesis; thiamine phosphate from 4-amino-2-methyl-5-diphosphomethylpyrimidine and 4-methyl-5-(2-phosphoethyl)-thiazole: step 1/1.</text>
</comment>
<organism evidence="27 28">
    <name type="scientific">Corynebacterium appendicis CIP 107643</name>
    <dbReference type="NCBI Taxonomy" id="1161099"/>
    <lineage>
        <taxon>Bacteria</taxon>
        <taxon>Bacillati</taxon>
        <taxon>Actinomycetota</taxon>
        <taxon>Actinomycetes</taxon>
        <taxon>Mycobacteriales</taxon>
        <taxon>Corynebacteriaceae</taxon>
        <taxon>Corynebacterium</taxon>
    </lineage>
</organism>
<evidence type="ECO:0000256" key="7">
    <source>
        <dbReference type="ARBA" id="ARBA00005165"/>
    </source>
</evidence>
<name>A0A1N7J9V1_9CORY</name>
<keyword evidence="28" id="KW-1185">Reference proteome</keyword>
<keyword evidence="11" id="KW-0808">Transferase</keyword>
<keyword evidence="15" id="KW-0784">Thiamine biosynthesis</keyword>
<feature type="domain" description="Thiaminase-2/PQQC" evidence="25">
    <location>
        <begin position="341"/>
        <end position="539"/>
    </location>
</feature>
<dbReference type="InterPro" id="IPR029056">
    <property type="entry name" value="Ribokinase-like"/>
</dbReference>
<comment type="catalytic activity">
    <reaction evidence="1">
        <text>4-amino-5-hydroxymethyl-2-methylpyrimidine + ATP = 4-amino-2-methyl-5-(phosphooxymethyl)pyrimidine + ADP + H(+)</text>
        <dbReference type="Rhea" id="RHEA:23096"/>
        <dbReference type="ChEBI" id="CHEBI:15378"/>
        <dbReference type="ChEBI" id="CHEBI:16892"/>
        <dbReference type="ChEBI" id="CHEBI:30616"/>
        <dbReference type="ChEBI" id="CHEBI:58354"/>
        <dbReference type="ChEBI" id="CHEBI:456216"/>
        <dbReference type="EC" id="2.7.1.49"/>
    </reaction>
</comment>
<evidence type="ECO:0000256" key="5">
    <source>
        <dbReference type="ARBA" id="ARBA00003848"/>
    </source>
</evidence>
<evidence type="ECO:0000256" key="6">
    <source>
        <dbReference type="ARBA" id="ARBA00004769"/>
    </source>
</evidence>
<evidence type="ECO:0000313" key="28">
    <source>
        <dbReference type="Proteomes" id="UP000186292"/>
    </source>
</evidence>
<dbReference type="PANTHER" id="PTHR20858:SF17">
    <property type="entry name" value="HYDROXYMETHYLPYRIMIDINE_PHOSPHOMETHYLPYRIMIDINE KINASE THI20-RELATED"/>
    <property type="match status" value="1"/>
</dbReference>
<dbReference type="CDD" id="cd19365">
    <property type="entry name" value="TenA_C-like"/>
    <property type="match status" value="1"/>
</dbReference>
<dbReference type="GO" id="GO:0008902">
    <property type="term" value="F:hydroxymethylpyrimidine kinase activity"/>
    <property type="evidence" value="ECO:0007669"/>
    <property type="project" value="UniProtKB-EC"/>
</dbReference>
<keyword evidence="14" id="KW-0067">ATP-binding</keyword>
<proteinExistence type="inferred from homology"/>
<comment type="catalytic activity">
    <reaction evidence="18">
        <text>2-(2-carboxy-4-methylthiazol-5-yl)ethyl phosphate + 4-amino-2-methyl-5-(diphosphooxymethyl)pyrimidine + 2 H(+) = thiamine phosphate + CO2 + diphosphate</text>
        <dbReference type="Rhea" id="RHEA:47848"/>
        <dbReference type="ChEBI" id="CHEBI:15378"/>
        <dbReference type="ChEBI" id="CHEBI:16526"/>
        <dbReference type="ChEBI" id="CHEBI:33019"/>
        <dbReference type="ChEBI" id="CHEBI:37575"/>
        <dbReference type="ChEBI" id="CHEBI:57841"/>
        <dbReference type="ChEBI" id="CHEBI:62890"/>
        <dbReference type="EC" id="2.5.1.3"/>
    </reaction>
</comment>
<reference evidence="28" key="1">
    <citation type="submission" date="2017-01" db="EMBL/GenBank/DDBJ databases">
        <authorList>
            <person name="Varghese N."/>
            <person name="Submissions S."/>
        </authorList>
    </citation>
    <scope>NUCLEOTIDE SEQUENCE [LARGE SCALE GENOMIC DNA]</scope>
    <source>
        <strain evidence="28">DSM 44531</strain>
    </source>
</reference>
<keyword evidence="16" id="KW-0511">Multifunctional enzyme</keyword>
<evidence type="ECO:0000256" key="13">
    <source>
        <dbReference type="ARBA" id="ARBA00022777"/>
    </source>
</evidence>
<accession>A0A1N7J9V1</accession>
<dbReference type="GO" id="GO:0009228">
    <property type="term" value="P:thiamine biosynthetic process"/>
    <property type="evidence" value="ECO:0007669"/>
    <property type="project" value="UniProtKB-KW"/>
</dbReference>
<dbReference type="STRING" id="1161099.SAMN05444817_10524"/>
<evidence type="ECO:0000256" key="11">
    <source>
        <dbReference type="ARBA" id="ARBA00022679"/>
    </source>
</evidence>
<comment type="similarity">
    <text evidence="21">In the central section; belongs to the ThiD family.</text>
</comment>
<evidence type="ECO:0000256" key="10">
    <source>
        <dbReference type="ARBA" id="ARBA00012963"/>
    </source>
</evidence>
<dbReference type="UniPathway" id="UPA00060">
    <property type="reaction ID" value="UER00138"/>
</dbReference>
<dbReference type="EMBL" id="FTOF01000005">
    <property type="protein sequence ID" value="SIS46090.1"/>
    <property type="molecule type" value="Genomic_DNA"/>
</dbReference>
<evidence type="ECO:0000256" key="2">
    <source>
        <dbReference type="ARBA" id="ARBA00000565"/>
    </source>
</evidence>
<dbReference type="GO" id="GO:0005524">
    <property type="term" value="F:ATP binding"/>
    <property type="evidence" value="ECO:0007669"/>
    <property type="project" value="UniProtKB-KW"/>
</dbReference>
<evidence type="ECO:0000259" key="26">
    <source>
        <dbReference type="Pfam" id="PF08543"/>
    </source>
</evidence>
<comment type="similarity">
    <text evidence="22">In the C-terminal section; belongs to the thiaminase-2 family.</text>
</comment>
<feature type="domain" description="Pyridoxamine kinase/Phosphomethylpyrimidine kinase" evidence="26">
    <location>
        <begin position="44"/>
        <end position="290"/>
    </location>
</feature>
<dbReference type="Gene3D" id="1.20.910.10">
    <property type="entry name" value="Heme oxygenase-like"/>
    <property type="match status" value="1"/>
</dbReference>
<dbReference type="AlphaFoldDB" id="A0A1N7J9V1"/>
<gene>
    <name evidence="27" type="ORF">SAMN05444817_10524</name>
</gene>
<dbReference type="EC" id="2.7.4.7" evidence="10"/>
<dbReference type="NCBIfam" id="NF011301">
    <property type="entry name" value="PRK14713.1"/>
    <property type="match status" value="1"/>
</dbReference>
<evidence type="ECO:0000256" key="16">
    <source>
        <dbReference type="ARBA" id="ARBA00023268"/>
    </source>
</evidence>
<evidence type="ECO:0000313" key="27">
    <source>
        <dbReference type="EMBL" id="SIS46090.1"/>
    </source>
</evidence>
<feature type="region of interest" description="Disordered" evidence="24">
    <location>
        <begin position="1"/>
        <end position="26"/>
    </location>
</feature>
<evidence type="ECO:0000256" key="15">
    <source>
        <dbReference type="ARBA" id="ARBA00022977"/>
    </source>
</evidence>
<sequence length="540" mass="57980">MVSLSDSLPTSAHASSDAGASGATFEADSQRSAIPNILSIAGTDPTGGAGIQADLKSISAAGGYGMCVVTALVAQNTHGVRSIHVPPQDFLKEQLDAVVDDVEVDGVKIGMLGDVDTTKTVSDYLAAHPVPTVVVDPVMVATSGDRLLTEDAEEAMRQFVKDHATVVTPNIPELAVLAGTTPAETFDEAVEQGRGYAKAAGVKVVVKGGHLEEGYASNALVTQEGETEVARVPRVDTKNTHGTGCSLSSALATRMAIDPDGALAWTSSWLHEAIAHADDLNVGSGHGPVDHFHRSRRLAAAGSTRPWKLIDDWTTPSTPSLEPKIPAAGPFTRELWDKAANKVWPETLNLPFIRALRDGTLPEEQFGFYLVQDAYYLREYSRALATVGAKAPEAEDQVWWTQSATVAIEAESELHRNWISQHHVEADTPPSPVTLGYVNMLTSTAAFSDYIVGAAAVLPCFWLYAEVGLHLAENNHPDHPYNAWLSMYGGDDFTDAVRMALNSVEKALSSASEKQRADAVEAFMYACYYEREFFDQASRN</sequence>
<evidence type="ECO:0000256" key="20">
    <source>
        <dbReference type="ARBA" id="ARBA00061283"/>
    </source>
</evidence>
<dbReference type="GO" id="GO:0005829">
    <property type="term" value="C:cytosol"/>
    <property type="evidence" value="ECO:0007669"/>
    <property type="project" value="TreeGrafter"/>
</dbReference>
<dbReference type="EC" id="2.7.1.49" evidence="8"/>
<dbReference type="OrthoDB" id="34166at2"/>
<evidence type="ECO:0000256" key="8">
    <source>
        <dbReference type="ARBA" id="ARBA00012135"/>
    </source>
</evidence>
<comment type="catalytic activity">
    <reaction evidence="2">
        <text>4-amino-2-methyl-5-(phosphooxymethyl)pyrimidine + ATP = 4-amino-2-methyl-5-(diphosphooxymethyl)pyrimidine + ADP</text>
        <dbReference type="Rhea" id="RHEA:19893"/>
        <dbReference type="ChEBI" id="CHEBI:30616"/>
        <dbReference type="ChEBI" id="CHEBI:57841"/>
        <dbReference type="ChEBI" id="CHEBI:58354"/>
        <dbReference type="ChEBI" id="CHEBI:456216"/>
        <dbReference type="EC" id="2.7.4.7"/>
    </reaction>
</comment>
<dbReference type="InterPro" id="IPR016084">
    <property type="entry name" value="Haem_Oase-like_multi-hlx"/>
</dbReference>
<evidence type="ECO:0000256" key="4">
    <source>
        <dbReference type="ARBA" id="ARBA00003814"/>
    </source>
</evidence>
<feature type="compositionally biased region" description="Low complexity" evidence="24">
    <location>
        <begin position="11"/>
        <end position="23"/>
    </location>
</feature>
<dbReference type="EC" id="2.5.1.3" evidence="9"/>
<dbReference type="Pfam" id="PF08543">
    <property type="entry name" value="Phos_pyr_kin"/>
    <property type="match status" value="1"/>
</dbReference>
<dbReference type="Proteomes" id="UP000186292">
    <property type="component" value="Unassembled WGS sequence"/>
</dbReference>
<evidence type="ECO:0000256" key="19">
    <source>
        <dbReference type="ARBA" id="ARBA00047883"/>
    </source>
</evidence>
<dbReference type="Pfam" id="PF03070">
    <property type="entry name" value="TENA_THI-4"/>
    <property type="match status" value="1"/>
</dbReference>
<evidence type="ECO:0000256" key="3">
    <source>
        <dbReference type="ARBA" id="ARBA00001946"/>
    </source>
</evidence>
<protein>
    <recommendedName>
        <fullName evidence="23">Thiamine biosynthesis multifunctional protein ThiED</fullName>
        <ecNumber evidence="9">2.5.1.3</ecNumber>
        <ecNumber evidence="8">2.7.1.49</ecNumber>
        <ecNumber evidence="10">2.7.4.7</ecNumber>
    </recommendedName>
</protein>
<evidence type="ECO:0000256" key="18">
    <source>
        <dbReference type="ARBA" id="ARBA00047851"/>
    </source>
</evidence>
<evidence type="ECO:0000256" key="1">
    <source>
        <dbReference type="ARBA" id="ARBA00000151"/>
    </source>
</evidence>
<comment type="catalytic activity">
    <reaction evidence="17">
        <text>4-methyl-5-(2-phosphooxyethyl)-thiazole + 4-amino-2-methyl-5-(diphosphooxymethyl)pyrimidine + H(+) = thiamine phosphate + diphosphate</text>
        <dbReference type="Rhea" id="RHEA:22328"/>
        <dbReference type="ChEBI" id="CHEBI:15378"/>
        <dbReference type="ChEBI" id="CHEBI:33019"/>
        <dbReference type="ChEBI" id="CHEBI:37575"/>
        <dbReference type="ChEBI" id="CHEBI:57841"/>
        <dbReference type="ChEBI" id="CHEBI:58296"/>
        <dbReference type="EC" id="2.5.1.3"/>
    </reaction>
</comment>
<comment type="pathway">
    <text evidence="6">Cofactor biosynthesis; thiamine diphosphate biosynthesis; 4-amino-2-methyl-5-diphosphomethylpyrimidine from 5-amino-1-(5-phospho-D-ribosyl)imidazole: step 3/3.</text>
</comment>
<evidence type="ECO:0000259" key="25">
    <source>
        <dbReference type="Pfam" id="PF03070"/>
    </source>
</evidence>
<evidence type="ECO:0000256" key="22">
    <source>
        <dbReference type="ARBA" id="ARBA00061559"/>
    </source>
</evidence>
<comment type="similarity">
    <text evidence="20">In the N-terminal section; belongs to the thiamine-phosphate synthase family.</text>
</comment>
<dbReference type="PANTHER" id="PTHR20858">
    <property type="entry name" value="PHOSPHOMETHYLPYRIMIDINE KINASE"/>
    <property type="match status" value="1"/>
</dbReference>
<dbReference type="SUPFAM" id="SSF53613">
    <property type="entry name" value="Ribokinase-like"/>
    <property type="match status" value="1"/>
</dbReference>
<evidence type="ECO:0000256" key="12">
    <source>
        <dbReference type="ARBA" id="ARBA00022741"/>
    </source>
</evidence>
<comment type="function">
    <text evidence="4">Condenses 4-methyl-5-(beta-hydroxyethyl)thiazole monophosphate (THZ-P) and 2-methyl-4-amino-5-hydroxymethyl pyrimidine pyrophosphate (HMP-PP) to form thiamine monophosphate (TMP).</text>
</comment>
<evidence type="ECO:0000256" key="21">
    <source>
        <dbReference type="ARBA" id="ARBA00061288"/>
    </source>
</evidence>
<comment type="function">
    <text evidence="5">Catalyzes the phosphorylation of hydroxymethylpyrimidine phosphate (HMP-P) to HMP-PP, and of HMP to HMP-P.</text>
</comment>
<dbReference type="FunFam" id="3.40.1190.20:FF:000003">
    <property type="entry name" value="Phosphomethylpyrimidine kinase ThiD"/>
    <property type="match status" value="1"/>
</dbReference>
<dbReference type="Gene3D" id="3.40.1190.20">
    <property type="match status" value="1"/>
</dbReference>
<dbReference type="InterPro" id="IPR004399">
    <property type="entry name" value="HMP/HMP-P_kinase_dom"/>
</dbReference>
<dbReference type="SUPFAM" id="SSF48613">
    <property type="entry name" value="Heme oxygenase-like"/>
    <property type="match status" value="1"/>
</dbReference>
<comment type="cofactor">
    <cofactor evidence="3">
        <name>Mg(2+)</name>
        <dbReference type="ChEBI" id="CHEBI:18420"/>
    </cofactor>
</comment>
<dbReference type="NCBIfam" id="TIGR00097">
    <property type="entry name" value="HMP-P_kinase"/>
    <property type="match status" value="1"/>
</dbReference>
<comment type="catalytic activity">
    <reaction evidence="19">
        <text>2-[(2R,5Z)-2-carboxy-4-methylthiazol-5(2H)-ylidene]ethyl phosphate + 4-amino-2-methyl-5-(diphosphooxymethyl)pyrimidine + 2 H(+) = thiamine phosphate + CO2 + diphosphate</text>
        <dbReference type="Rhea" id="RHEA:47844"/>
        <dbReference type="ChEBI" id="CHEBI:15378"/>
        <dbReference type="ChEBI" id="CHEBI:16526"/>
        <dbReference type="ChEBI" id="CHEBI:33019"/>
        <dbReference type="ChEBI" id="CHEBI:37575"/>
        <dbReference type="ChEBI" id="CHEBI:57841"/>
        <dbReference type="ChEBI" id="CHEBI:62899"/>
        <dbReference type="EC" id="2.5.1.3"/>
    </reaction>
</comment>
<dbReference type="InterPro" id="IPR013749">
    <property type="entry name" value="PM/HMP-P_kinase-1"/>
</dbReference>
<keyword evidence="13 27" id="KW-0418">Kinase</keyword>
<dbReference type="GO" id="GO:0004789">
    <property type="term" value="F:thiamine-phosphate diphosphorylase activity"/>
    <property type="evidence" value="ECO:0007669"/>
    <property type="project" value="UniProtKB-EC"/>
</dbReference>
<evidence type="ECO:0000256" key="9">
    <source>
        <dbReference type="ARBA" id="ARBA00012830"/>
    </source>
</evidence>
<evidence type="ECO:0000256" key="24">
    <source>
        <dbReference type="SAM" id="MobiDB-lite"/>
    </source>
</evidence>
<evidence type="ECO:0000256" key="23">
    <source>
        <dbReference type="ARBA" id="ARBA00067202"/>
    </source>
</evidence>
<dbReference type="GO" id="GO:0008972">
    <property type="term" value="F:phosphomethylpyrimidine kinase activity"/>
    <property type="evidence" value="ECO:0007669"/>
    <property type="project" value="UniProtKB-EC"/>
</dbReference>